<dbReference type="RefSeq" id="WP_133620093.1">
    <property type="nucleotide sequence ID" value="NZ_JAASUO010000023.1"/>
</dbReference>
<reference evidence="3 4" key="1">
    <citation type="submission" date="2019-03" db="EMBL/GenBank/DDBJ databases">
        <title>Genomic Encyclopedia of Type Strains, Phase III (KMG-III): the genomes of soil and plant-associated and newly described type strains.</title>
        <authorList>
            <person name="Whitman W."/>
        </authorList>
    </citation>
    <scope>NUCLEOTIDE SEQUENCE [LARGE SCALE GENOMIC DNA]</scope>
    <source>
        <strain evidence="3 4">CECT 7972</strain>
    </source>
</reference>
<dbReference type="EMBL" id="SNZK01000002">
    <property type="protein sequence ID" value="TDR54773.1"/>
    <property type="molecule type" value="Genomic_DNA"/>
</dbReference>
<dbReference type="Proteomes" id="UP000295558">
    <property type="component" value="Unassembled WGS sequence"/>
</dbReference>
<name>A0A4R6ZQ89_9LIST</name>
<dbReference type="PROSITE" id="PS51257">
    <property type="entry name" value="PROKAR_LIPOPROTEIN"/>
    <property type="match status" value="1"/>
</dbReference>
<feature type="compositionally biased region" description="Low complexity" evidence="1">
    <location>
        <begin position="26"/>
        <end position="44"/>
    </location>
</feature>
<proteinExistence type="predicted"/>
<sequence length="275" mass="29570">MNAKFMITPVVFSMLLLASCGGSYSSNSSDSTNSYGSNNNSYGSTANDSNKNDMRSDSKPMILTQKDVLETVKSKINSDIVVMLPKDIPLSSDSHFLSAKTTDAPDAYQVIFYETKNPISVNSDDLKEASKATAIATVSGKSYMTEQEAADATGHMDNVNTGMNGVDLGSNITGYTDAGAGSTFLNWAEGRWSMSVRNTTSADQQDSIDLAKKVVAMLEKETLPAPHQVGGMKLEAMPNKADGNIISWQNDKTDYTVSNFKDPLDGVKITTSFTK</sequence>
<evidence type="ECO:0000256" key="2">
    <source>
        <dbReference type="SAM" id="SignalP"/>
    </source>
</evidence>
<keyword evidence="2" id="KW-0732">Signal</keyword>
<evidence type="ECO:0000313" key="3">
    <source>
        <dbReference type="EMBL" id="TDR54773.1"/>
    </source>
</evidence>
<evidence type="ECO:0000256" key="1">
    <source>
        <dbReference type="SAM" id="MobiDB-lite"/>
    </source>
</evidence>
<dbReference type="OrthoDB" id="2138638at2"/>
<comment type="caution">
    <text evidence="3">The sequence shown here is derived from an EMBL/GenBank/DDBJ whole genome shotgun (WGS) entry which is preliminary data.</text>
</comment>
<accession>A0A4R6ZQ89</accession>
<feature type="chain" id="PRO_5038510276" description="Lipoprotein" evidence="2">
    <location>
        <begin position="26"/>
        <end position="275"/>
    </location>
</feature>
<keyword evidence="4" id="KW-1185">Reference proteome</keyword>
<organism evidence="3 4">
    <name type="scientific">Listeria rocourtiae</name>
    <dbReference type="NCBI Taxonomy" id="647910"/>
    <lineage>
        <taxon>Bacteria</taxon>
        <taxon>Bacillati</taxon>
        <taxon>Bacillota</taxon>
        <taxon>Bacilli</taxon>
        <taxon>Bacillales</taxon>
        <taxon>Listeriaceae</taxon>
        <taxon>Listeria</taxon>
    </lineage>
</organism>
<dbReference type="STRING" id="1265846.PROCOU_05628"/>
<dbReference type="AlphaFoldDB" id="A0A4R6ZQ89"/>
<evidence type="ECO:0008006" key="5">
    <source>
        <dbReference type="Google" id="ProtNLM"/>
    </source>
</evidence>
<gene>
    <name evidence="3" type="ORF">DFP96_102368</name>
</gene>
<feature type="region of interest" description="Disordered" evidence="1">
    <location>
        <begin position="26"/>
        <end position="61"/>
    </location>
</feature>
<evidence type="ECO:0000313" key="4">
    <source>
        <dbReference type="Proteomes" id="UP000295558"/>
    </source>
</evidence>
<feature type="signal peptide" evidence="2">
    <location>
        <begin position="1"/>
        <end position="25"/>
    </location>
</feature>
<protein>
    <recommendedName>
        <fullName evidence="5">Lipoprotein</fullName>
    </recommendedName>
</protein>